<name>A0A9E8M0V8_9BACI</name>
<protein>
    <submittedName>
        <fullName evidence="1">Uncharacterized protein</fullName>
    </submittedName>
</protein>
<gene>
    <name evidence="1" type="ORF">OE105_13540</name>
</gene>
<evidence type="ECO:0000313" key="1">
    <source>
        <dbReference type="EMBL" id="WAA12521.1"/>
    </source>
</evidence>
<dbReference type="Proteomes" id="UP001164726">
    <property type="component" value="Chromosome"/>
</dbReference>
<reference evidence="1" key="1">
    <citation type="submission" date="2022-09" db="EMBL/GenBank/DDBJ databases">
        <title>Complete Genomes of Fervidibacillus albus and Fervidibacillus halotolerans isolated from tidal flat sediments.</title>
        <authorList>
            <person name="Kwon K.K."/>
            <person name="Yang S.-H."/>
            <person name="Park M.J."/>
            <person name="Oh H.-M."/>
        </authorList>
    </citation>
    <scope>NUCLEOTIDE SEQUENCE</scope>
    <source>
        <strain evidence="1">MEBiC13594</strain>
    </source>
</reference>
<proteinExistence type="predicted"/>
<dbReference type="EMBL" id="CP106877">
    <property type="protein sequence ID" value="WAA12521.1"/>
    <property type="molecule type" value="Genomic_DNA"/>
</dbReference>
<dbReference type="KEGG" id="fhl:OE105_13540"/>
<organism evidence="1 2">
    <name type="scientific">Fervidibacillus halotolerans</name>
    <dbReference type="NCBI Taxonomy" id="2980027"/>
    <lineage>
        <taxon>Bacteria</taxon>
        <taxon>Bacillati</taxon>
        <taxon>Bacillota</taxon>
        <taxon>Bacilli</taxon>
        <taxon>Bacillales</taxon>
        <taxon>Bacillaceae</taxon>
        <taxon>Fervidibacillus</taxon>
    </lineage>
</organism>
<dbReference type="RefSeq" id="WP_275420657.1">
    <property type="nucleotide sequence ID" value="NZ_CP106877.1"/>
</dbReference>
<evidence type="ECO:0000313" key="2">
    <source>
        <dbReference type="Proteomes" id="UP001164726"/>
    </source>
</evidence>
<sequence>MIRFIWKNWWRKKGNFIFLIVGVLLIAAGLFYLVGLSHATQTTIVDELQKRWQASYDIVVRPAGTRSITEKDNLLDPNFLSGLSGGISIEQYEQIKEIDGVDVAAPIAIIGYLLFSIDLQDLELEGNGIYRLVTEEINHIGIKEKKNVTTTYFSRGND</sequence>
<keyword evidence="2" id="KW-1185">Reference proteome</keyword>
<accession>A0A9E8M0V8</accession>
<dbReference type="AlphaFoldDB" id="A0A9E8M0V8"/>